<dbReference type="OrthoDB" id="10608at2157"/>
<proteinExistence type="predicted"/>
<evidence type="ECO:0000259" key="2">
    <source>
        <dbReference type="PROSITE" id="PS50076"/>
    </source>
</evidence>
<dbReference type="KEGG" id="srub:C2R22_05300"/>
<keyword evidence="1" id="KW-0472">Membrane</keyword>
<name>A0A2I8VGT7_9EURY</name>
<keyword evidence="4" id="KW-1185">Reference proteome</keyword>
<dbReference type="InterPro" id="IPR036869">
    <property type="entry name" value="J_dom_sf"/>
</dbReference>
<dbReference type="GeneID" id="35591484"/>
<dbReference type="CDD" id="cd06257">
    <property type="entry name" value="DnaJ"/>
    <property type="match status" value="1"/>
</dbReference>
<reference evidence="3 4" key="1">
    <citation type="submission" date="2018-01" db="EMBL/GenBank/DDBJ databases">
        <title>Complete genome sequence of Salinigranum rubrum GX10T, an extremely halophilic archaeon isolated from a marine solar saltern.</title>
        <authorList>
            <person name="Han S."/>
        </authorList>
    </citation>
    <scope>NUCLEOTIDE SEQUENCE [LARGE SCALE GENOMIC DNA]</scope>
    <source>
        <strain evidence="3 4">GX10</strain>
    </source>
</reference>
<evidence type="ECO:0000313" key="3">
    <source>
        <dbReference type="EMBL" id="AUV81146.1"/>
    </source>
</evidence>
<sequence>MLPEWLSLLPPWLLTGVILGSVASCCVAVVFFVGDRLFPTAPVDRSRHIDGTVRRRQEIRQYLVDIDERFREDFTVHGETVAFYLPERDVAITFDAKAYFRIEEAGTYTVLCEHEMPGRGLGRRLPFDVPELEPDLTPDPISTAFAALELDPAASPDEVKSAYRSKIKEAHPDHGGDTEEFQRLQEAYATARDHAAYTEAKADVVTA</sequence>
<dbReference type="SMART" id="SM00271">
    <property type="entry name" value="DnaJ"/>
    <property type="match status" value="1"/>
</dbReference>
<dbReference type="Pfam" id="PF00226">
    <property type="entry name" value="DnaJ"/>
    <property type="match status" value="1"/>
</dbReference>
<accession>A0A2I8VGT7</accession>
<dbReference type="InterPro" id="IPR001623">
    <property type="entry name" value="DnaJ_domain"/>
</dbReference>
<gene>
    <name evidence="3" type="ORF">C2R22_05300</name>
</gene>
<keyword evidence="1" id="KW-1133">Transmembrane helix</keyword>
<evidence type="ECO:0000313" key="4">
    <source>
        <dbReference type="Proteomes" id="UP000236584"/>
    </source>
</evidence>
<dbReference type="RefSeq" id="WP_103424834.1">
    <property type="nucleotide sequence ID" value="NZ_CP026309.1"/>
</dbReference>
<dbReference type="EMBL" id="CP026309">
    <property type="protein sequence ID" value="AUV81146.1"/>
    <property type="molecule type" value="Genomic_DNA"/>
</dbReference>
<dbReference type="Proteomes" id="UP000236584">
    <property type="component" value="Chromosome"/>
</dbReference>
<protein>
    <submittedName>
        <fullName evidence="3">Molecular chaperone DnaJ</fullName>
    </submittedName>
</protein>
<dbReference type="PROSITE" id="PS50076">
    <property type="entry name" value="DNAJ_2"/>
    <property type="match status" value="1"/>
</dbReference>
<feature type="transmembrane region" description="Helical" evidence="1">
    <location>
        <begin position="12"/>
        <end position="33"/>
    </location>
</feature>
<dbReference type="Gene3D" id="1.10.287.110">
    <property type="entry name" value="DnaJ domain"/>
    <property type="match status" value="1"/>
</dbReference>
<organism evidence="3 4">
    <name type="scientific">Salinigranum rubrum</name>
    <dbReference type="NCBI Taxonomy" id="755307"/>
    <lineage>
        <taxon>Archaea</taxon>
        <taxon>Methanobacteriati</taxon>
        <taxon>Methanobacteriota</taxon>
        <taxon>Stenosarchaea group</taxon>
        <taxon>Halobacteria</taxon>
        <taxon>Halobacteriales</taxon>
        <taxon>Haloferacaceae</taxon>
        <taxon>Salinigranum</taxon>
    </lineage>
</organism>
<keyword evidence="1" id="KW-0812">Transmembrane</keyword>
<dbReference type="AlphaFoldDB" id="A0A2I8VGT7"/>
<evidence type="ECO:0000256" key="1">
    <source>
        <dbReference type="SAM" id="Phobius"/>
    </source>
</evidence>
<dbReference type="SUPFAM" id="SSF46565">
    <property type="entry name" value="Chaperone J-domain"/>
    <property type="match status" value="1"/>
</dbReference>
<feature type="domain" description="J" evidence="2">
    <location>
        <begin position="143"/>
        <end position="206"/>
    </location>
</feature>